<evidence type="ECO:0000313" key="2">
    <source>
        <dbReference type="EMBL" id="KEO75867.1"/>
    </source>
</evidence>
<dbReference type="OrthoDB" id="329514at2"/>
<proteinExistence type="predicted"/>
<dbReference type="RefSeq" id="WP_035068883.1">
    <property type="nucleotide sequence ID" value="NZ_JMIH01000004.1"/>
</dbReference>
<feature type="transmembrane region" description="Helical" evidence="1">
    <location>
        <begin position="118"/>
        <end position="141"/>
    </location>
</feature>
<evidence type="ECO:0000256" key="1">
    <source>
        <dbReference type="SAM" id="Phobius"/>
    </source>
</evidence>
<comment type="caution">
    <text evidence="2">The sequence shown here is derived from an EMBL/GenBank/DDBJ whole genome shotgun (WGS) entry which is preliminary data.</text>
</comment>
<feature type="transmembrane region" description="Helical" evidence="1">
    <location>
        <begin position="44"/>
        <end position="65"/>
    </location>
</feature>
<evidence type="ECO:0008006" key="4">
    <source>
        <dbReference type="Google" id="ProtNLM"/>
    </source>
</evidence>
<accession>A0A074LPL0</accession>
<name>A0A074LPL0_9BACT</name>
<sequence>MYTGILHLHSYLAYVVLLGLTISFVYALIGALTNREFTEKDRKFGLFGLIPAHIQLLAGIVLYIISPLGISNFGDHTMADATSRLYALEHPLINIIAVVLITIGFSKSKKIAPARSRFRSVYVFYGIALILILSRIPWAAWPH</sequence>
<reference evidence="2 3" key="1">
    <citation type="submission" date="2014-04" db="EMBL/GenBank/DDBJ databases">
        <title>Characterization and application of a salt tolerant electro-active bacterium.</title>
        <authorList>
            <person name="Yang L."/>
            <person name="Wei S."/>
            <person name="Tay Q.X.M."/>
        </authorList>
    </citation>
    <scope>NUCLEOTIDE SEQUENCE [LARGE SCALE GENOMIC DNA]</scope>
    <source>
        <strain evidence="2 3">LY1</strain>
    </source>
</reference>
<dbReference type="Proteomes" id="UP000027821">
    <property type="component" value="Unassembled WGS sequence"/>
</dbReference>
<keyword evidence="3" id="KW-1185">Reference proteome</keyword>
<protein>
    <recommendedName>
        <fullName evidence="4">Cytochrome B561</fullName>
    </recommendedName>
</protein>
<evidence type="ECO:0000313" key="3">
    <source>
        <dbReference type="Proteomes" id="UP000027821"/>
    </source>
</evidence>
<keyword evidence="1" id="KW-0472">Membrane</keyword>
<organism evidence="2 3">
    <name type="scientific">Anditalea andensis</name>
    <dbReference type="NCBI Taxonomy" id="1048983"/>
    <lineage>
        <taxon>Bacteria</taxon>
        <taxon>Pseudomonadati</taxon>
        <taxon>Bacteroidota</taxon>
        <taxon>Cytophagia</taxon>
        <taxon>Cytophagales</taxon>
        <taxon>Cytophagaceae</taxon>
        <taxon>Anditalea</taxon>
    </lineage>
</organism>
<dbReference type="eggNOG" id="ENOG502ZXYX">
    <property type="taxonomic scope" value="Bacteria"/>
</dbReference>
<keyword evidence="1" id="KW-0812">Transmembrane</keyword>
<dbReference type="AlphaFoldDB" id="A0A074LPL0"/>
<dbReference type="STRING" id="1048983.EL17_22875"/>
<feature type="transmembrane region" description="Helical" evidence="1">
    <location>
        <begin position="85"/>
        <end position="106"/>
    </location>
</feature>
<keyword evidence="1" id="KW-1133">Transmembrane helix</keyword>
<dbReference type="EMBL" id="JMIH01000004">
    <property type="protein sequence ID" value="KEO75867.1"/>
    <property type="molecule type" value="Genomic_DNA"/>
</dbReference>
<gene>
    <name evidence="2" type="ORF">EL17_22875</name>
</gene>
<feature type="transmembrane region" description="Helical" evidence="1">
    <location>
        <begin position="12"/>
        <end position="32"/>
    </location>
</feature>